<evidence type="ECO:0000313" key="5">
    <source>
        <dbReference type="Proteomes" id="UP000220840"/>
    </source>
</evidence>
<dbReference type="GeneID" id="68876166"/>
<dbReference type="Proteomes" id="UP000220840">
    <property type="component" value="Unassembled WGS sequence"/>
</dbReference>
<dbReference type="AlphaFoldDB" id="A0A2A7MEW9"/>
<protein>
    <submittedName>
        <fullName evidence="3">Uncharacterized protein</fullName>
    </submittedName>
</protein>
<reference evidence="2" key="4">
    <citation type="submission" date="2022-10" db="EMBL/GenBank/DDBJ databases">
        <authorList>
            <person name="Aires J."/>
            <person name="Mesa V."/>
        </authorList>
    </citation>
    <scope>NUCLEOTIDE SEQUENCE</scope>
    <source>
        <strain evidence="2">Clostridium neonatale JD116</strain>
    </source>
</reference>
<gene>
    <name evidence="2" type="ORF">CNEO2_70042</name>
    <name evidence="1" type="ORF">CNEO_44885</name>
    <name evidence="4" type="ORF">CNEONATNEC25_00826</name>
    <name evidence="3" type="ORF">CQ394_14575</name>
</gene>
<dbReference type="Proteomes" id="UP001189143">
    <property type="component" value="Unassembled WGS sequence"/>
</dbReference>
<dbReference type="RefSeq" id="WP_058294037.1">
    <property type="nucleotide sequence ID" value="NZ_CAKJVD010000011.1"/>
</dbReference>
<dbReference type="EMBL" id="PDCJ01000002">
    <property type="protein sequence ID" value="PEG29871.1"/>
    <property type="molecule type" value="Genomic_DNA"/>
</dbReference>
<organism evidence="3 5">
    <name type="scientific">Clostridium neonatale</name>
    <dbReference type="NCBI Taxonomy" id="137838"/>
    <lineage>
        <taxon>Bacteria</taxon>
        <taxon>Bacillati</taxon>
        <taxon>Bacillota</taxon>
        <taxon>Clostridia</taxon>
        <taxon>Eubacteriales</taxon>
        <taxon>Clostridiaceae</taxon>
        <taxon>Clostridium</taxon>
    </lineage>
</organism>
<evidence type="ECO:0000313" key="4">
    <source>
        <dbReference type="EMBL" id="VCT83231.1"/>
    </source>
</evidence>
<dbReference type="EMBL" id="UWJD01000001">
    <property type="protein sequence ID" value="VCT83231.1"/>
    <property type="molecule type" value="Genomic_DNA"/>
</dbReference>
<accession>A0A2A7MEW9</accession>
<name>A0A2A7MEW9_9CLOT</name>
<dbReference type="Proteomes" id="UP000789738">
    <property type="component" value="Unassembled WGS sequence"/>
</dbReference>
<keyword evidence="5" id="KW-1185">Reference proteome</keyword>
<evidence type="ECO:0000313" key="6">
    <source>
        <dbReference type="Proteomes" id="UP000431451"/>
    </source>
</evidence>
<reference evidence="4 6" key="2">
    <citation type="submission" date="2018-06" db="EMBL/GenBank/DDBJ databases">
        <authorList>
            <consortium name="IHU Genomes"/>
        </authorList>
    </citation>
    <scope>NUCLEOTIDE SEQUENCE [LARGE SCALE GENOMIC DNA]</scope>
    <source>
        <strain evidence="4 6">NEC25</strain>
    </source>
</reference>
<dbReference type="EMBL" id="CAMTCP010000281">
    <property type="protein sequence ID" value="CAI3685236.1"/>
    <property type="molecule type" value="Genomic_DNA"/>
</dbReference>
<reference evidence="1" key="3">
    <citation type="submission" date="2021-10" db="EMBL/GenBank/DDBJ databases">
        <authorList>
            <person name="Mesa V."/>
        </authorList>
    </citation>
    <scope>NUCLEOTIDE SEQUENCE</scope>
    <source>
        <strain evidence="1">CC3_PB</strain>
    </source>
</reference>
<proteinExistence type="predicted"/>
<sequence>MFFNYPDEYNVQVSYSDNLIEKNNKESEGIDTEIEVEKSLLRECDPFSEKVESKENNLEKSDCKRRENIFEESDEEYINNEIKLDI</sequence>
<reference evidence="3 5" key="1">
    <citation type="submission" date="2017-10" db="EMBL/GenBank/DDBJ databases">
        <title>Effective Description of Clostridium neonatale sp. nov. linked to necrotizing enterocolitis in neonates and a clarification of species assignable to the genus Clostridium (Prazmowski 1880) emend. Lawson and Rainey 2016.</title>
        <authorList>
            <person name="Bernard K."/>
            <person name="Burdz T."/>
            <person name="Wiebe D."/>
            <person name="Balcewich B."/>
            <person name="Alfa M."/>
            <person name="Bernier A.-M."/>
        </authorList>
    </citation>
    <scope>NUCLEOTIDE SEQUENCE [LARGE SCALE GENOMIC DNA]</scope>
    <source>
        <strain evidence="3 5">LCDC99A005</strain>
    </source>
</reference>
<evidence type="ECO:0000313" key="1">
    <source>
        <dbReference type="EMBL" id="CAG9710644.1"/>
    </source>
</evidence>
<dbReference type="EMBL" id="CAKJVE010000004">
    <property type="protein sequence ID" value="CAG9710644.1"/>
    <property type="molecule type" value="Genomic_DNA"/>
</dbReference>
<dbReference type="Proteomes" id="UP000431451">
    <property type="component" value="Unassembled WGS sequence"/>
</dbReference>
<evidence type="ECO:0000313" key="3">
    <source>
        <dbReference type="EMBL" id="PEG29871.1"/>
    </source>
</evidence>
<dbReference type="STRING" id="137838.GCA_001458595_01145"/>
<evidence type="ECO:0000313" key="2">
    <source>
        <dbReference type="EMBL" id="CAI3685236.1"/>
    </source>
</evidence>